<feature type="non-terminal residue" evidence="2">
    <location>
        <position position="1"/>
    </location>
</feature>
<dbReference type="EMBL" id="CADCTE010000066">
    <property type="protein sequence ID" value="CAA9229830.1"/>
    <property type="molecule type" value="Genomic_DNA"/>
</dbReference>
<dbReference type="AlphaFoldDB" id="A0A6J4HP88"/>
<reference evidence="2" key="1">
    <citation type="submission" date="2020-02" db="EMBL/GenBank/DDBJ databases">
        <authorList>
            <person name="Meier V. D."/>
        </authorList>
    </citation>
    <scope>NUCLEOTIDE SEQUENCE</scope>
    <source>
        <strain evidence="2">AVDCRST_MAG83</strain>
    </source>
</reference>
<gene>
    <name evidence="2" type="ORF">AVDCRST_MAG83-1826</name>
</gene>
<feature type="non-terminal residue" evidence="2">
    <location>
        <position position="50"/>
    </location>
</feature>
<accession>A0A6J4HP88</accession>
<protein>
    <submittedName>
        <fullName evidence="2">Uncharacterized protein</fullName>
    </submittedName>
</protein>
<organism evidence="2">
    <name type="scientific">uncultured Arthrobacter sp</name>
    <dbReference type="NCBI Taxonomy" id="114050"/>
    <lineage>
        <taxon>Bacteria</taxon>
        <taxon>Bacillati</taxon>
        <taxon>Actinomycetota</taxon>
        <taxon>Actinomycetes</taxon>
        <taxon>Micrococcales</taxon>
        <taxon>Micrococcaceae</taxon>
        <taxon>Arthrobacter</taxon>
        <taxon>environmental samples</taxon>
    </lineage>
</organism>
<feature type="region of interest" description="Disordered" evidence="1">
    <location>
        <begin position="1"/>
        <end position="50"/>
    </location>
</feature>
<sequence>GVSFSLARAVRPGQRGTGGRRDLLYNPKRFGSRHRPGPGLCPQRTPAGLL</sequence>
<proteinExistence type="predicted"/>
<evidence type="ECO:0000256" key="1">
    <source>
        <dbReference type="SAM" id="MobiDB-lite"/>
    </source>
</evidence>
<evidence type="ECO:0000313" key="2">
    <source>
        <dbReference type="EMBL" id="CAA9229830.1"/>
    </source>
</evidence>
<name>A0A6J4HP88_9MICC</name>